<organism evidence="2 3">
    <name type="scientific">Strongylus vulgaris</name>
    <name type="common">Blood worm</name>
    <dbReference type="NCBI Taxonomy" id="40348"/>
    <lineage>
        <taxon>Eukaryota</taxon>
        <taxon>Metazoa</taxon>
        <taxon>Ecdysozoa</taxon>
        <taxon>Nematoda</taxon>
        <taxon>Chromadorea</taxon>
        <taxon>Rhabditida</taxon>
        <taxon>Rhabditina</taxon>
        <taxon>Rhabditomorpha</taxon>
        <taxon>Strongyloidea</taxon>
        <taxon>Strongylidae</taxon>
        <taxon>Strongylus</taxon>
    </lineage>
</organism>
<dbReference type="OrthoDB" id="74178at2759"/>
<evidence type="ECO:0000313" key="3">
    <source>
        <dbReference type="Proteomes" id="UP000270094"/>
    </source>
</evidence>
<sequence length="519" mass="58177">MSLSWANQFAKTALKTAQQKIDSVLDIRPGDEVPSSAAEPAVSSESLETAVALLDTSNEVAPAPSTSSAVGEGWTNAWNSLSSDRELIVDSEPNPIRDECPQASATLFDHSPSSVRQVPHHKILFVDRICIEISNVEDSVYVDVDLSVPSPDENQFASSSETIQEENALPPLPDIVLRNSYQDDSFTVASSDIEVIRNVDACSIASSRPTTDHMPFPFSTSKSDSTESFRAQLLHAEQRRNELKAANDTLQSNNAQLQQRIVVLNQQHVSLKKELDAKKAELEDLLAEGKRLSDHSGKQAREIRRLRSELTELEKIKTERKRMIKQLEGNVEHLTKEQSMRAATSEVAQKHVLEQNKLVADLERQLDEAHRQIDDLTQFNRKLTKETELMQSVNWSERLAGERANETAATVSAELQEARAHIQRLNSQLESTESRLEFVLNERNSVAQSISQANMPLLEEISNLKQALHHEQRASEEADVKMRTNKKELQLESPPDSLAFVRIYGNVYIAMFMMPIEIL</sequence>
<accession>A0A3P7L704</accession>
<name>A0A3P7L704_STRVU</name>
<proteinExistence type="predicted"/>
<keyword evidence="1" id="KW-0175">Coiled coil</keyword>
<keyword evidence="3" id="KW-1185">Reference proteome</keyword>
<dbReference type="Proteomes" id="UP000270094">
    <property type="component" value="Unassembled WGS sequence"/>
</dbReference>
<reference evidence="2 3" key="1">
    <citation type="submission" date="2018-11" db="EMBL/GenBank/DDBJ databases">
        <authorList>
            <consortium name="Pathogen Informatics"/>
        </authorList>
    </citation>
    <scope>NUCLEOTIDE SEQUENCE [LARGE SCALE GENOMIC DNA]</scope>
</reference>
<gene>
    <name evidence="2" type="ORF">SVUK_LOCUS9926</name>
</gene>
<dbReference type="EMBL" id="UYYB01094753">
    <property type="protein sequence ID" value="VDM74928.1"/>
    <property type="molecule type" value="Genomic_DNA"/>
</dbReference>
<feature type="coiled-coil region" evidence="1">
    <location>
        <begin position="233"/>
        <end position="442"/>
    </location>
</feature>
<evidence type="ECO:0000313" key="2">
    <source>
        <dbReference type="EMBL" id="VDM74928.1"/>
    </source>
</evidence>
<evidence type="ECO:0000256" key="1">
    <source>
        <dbReference type="SAM" id="Coils"/>
    </source>
</evidence>
<protein>
    <recommendedName>
        <fullName evidence="4">TATA element modulatory factor 1 TATA binding domain-containing protein</fullName>
    </recommendedName>
</protein>
<evidence type="ECO:0008006" key="4">
    <source>
        <dbReference type="Google" id="ProtNLM"/>
    </source>
</evidence>
<dbReference type="AlphaFoldDB" id="A0A3P7L704"/>